<gene>
    <name evidence="1" type="ORF">GPZ88_01020</name>
</gene>
<organism evidence="1 2">
    <name type="scientific">Streptococcus ruminicola</name>
    <dbReference type="NCBI Taxonomy" id="2686210"/>
    <lineage>
        <taxon>Bacteria</taxon>
        <taxon>Bacillati</taxon>
        <taxon>Bacillota</taxon>
        <taxon>Bacilli</taxon>
        <taxon>Lactobacillales</taxon>
        <taxon>Streptococcaceae</taxon>
        <taxon>Streptococcus</taxon>
    </lineage>
</organism>
<proteinExistence type="predicted"/>
<dbReference type="EMBL" id="CP046919">
    <property type="protein sequence ID" value="QIM45721.1"/>
    <property type="molecule type" value="Genomic_DNA"/>
</dbReference>
<dbReference type="InterPro" id="IPR001387">
    <property type="entry name" value="Cro/C1-type_HTH"/>
</dbReference>
<dbReference type="CDD" id="cd00093">
    <property type="entry name" value="HTH_XRE"/>
    <property type="match status" value="1"/>
</dbReference>
<accession>A0A6G8HY67</accession>
<reference evidence="1 2" key="1">
    <citation type="submission" date="2019-12" db="EMBL/GenBank/DDBJ databases">
        <title>Complete genome sequence of Streptococcus sp. CNU G2 isolated frome Bos taurus coreanae.</title>
        <authorList>
            <person name="Park S.Y."/>
            <person name="Kim J.H."/>
            <person name="Seo S.W."/>
        </authorList>
    </citation>
    <scope>NUCLEOTIDE SEQUENCE [LARGE SCALE GENOMIC DNA]</scope>
    <source>
        <strain evidence="1 2">CNU G2</strain>
    </source>
</reference>
<evidence type="ECO:0000313" key="1">
    <source>
        <dbReference type="EMBL" id="QIM45721.1"/>
    </source>
</evidence>
<sequence length="128" mass="14647">MIEVLSKQEILNLLTNNSRYQISKVTGISEQTLSNYVKGRTDVGNMSYNNAIKLTQYAKENEVETMKHTEQEILDIIKNMELEPDMIDIWEDKDGDIVIAGRGENPNNLRGQEMQYIGFVDNGDVTFE</sequence>
<dbReference type="Proteomes" id="UP000503166">
    <property type="component" value="Chromosome"/>
</dbReference>
<dbReference type="RefSeq" id="WP_166043011.1">
    <property type="nucleotide sequence ID" value="NZ_CP046919.1"/>
</dbReference>
<evidence type="ECO:0000313" key="2">
    <source>
        <dbReference type="Proteomes" id="UP000503166"/>
    </source>
</evidence>
<protein>
    <submittedName>
        <fullName evidence="1">Uncharacterized protein</fullName>
    </submittedName>
</protein>
<dbReference type="KEGG" id="srum:GPZ88_01020"/>
<dbReference type="AlphaFoldDB" id="A0A6G8HY67"/>
<name>A0A6G8HY67_9STRE</name>